<dbReference type="EMBL" id="LR031880">
    <property type="protein sequence ID" value="VDD62141.1"/>
    <property type="molecule type" value="Genomic_DNA"/>
</dbReference>
<proteinExistence type="predicted"/>
<organism evidence="1">
    <name type="scientific">Brassica oleracea</name>
    <name type="common">Wild cabbage</name>
    <dbReference type="NCBI Taxonomy" id="3712"/>
    <lineage>
        <taxon>Eukaryota</taxon>
        <taxon>Viridiplantae</taxon>
        <taxon>Streptophyta</taxon>
        <taxon>Embryophyta</taxon>
        <taxon>Tracheophyta</taxon>
        <taxon>Spermatophyta</taxon>
        <taxon>Magnoliopsida</taxon>
        <taxon>eudicotyledons</taxon>
        <taxon>Gunneridae</taxon>
        <taxon>Pentapetalae</taxon>
        <taxon>rosids</taxon>
        <taxon>malvids</taxon>
        <taxon>Brassicales</taxon>
        <taxon>Brassicaceae</taxon>
        <taxon>Brassiceae</taxon>
        <taxon>Brassica</taxon>
    </lineage>
</organism>
<evidence type="ECO:0000313" key="1">
    <source>
        <dbReference type="EMBL" id="VDD62141.1"/>
    </source>
</evidence>
<accession>A0A3P6GRK8</accession>
<sequence length="393" mass="43503">MCVHAFIYLSYLNTVYLYRLVARDTDLPLAATLLKAYAKVEPLTIAELNYLLSLLHPRTLTSYVPGELLALTWTKGGVMLHAPNAVKLQHTVSSIAFVRCDNAHAVGTFRYRVETAIADGTAEGAFFCFDGVVTKLHSLRASEAGQMLVRYTYPPSKYMKQFISQMQGDTDSMSKLISYCMCVHAFIYLSYLNTVYLYMLVARDTDLPLAATLLKAYAKVEPLTIAELNYLLSLLHPRTLTSYVPGELLVLTWTKGGVMLHAPNAVKLQHTVSSIAFVRCDNAHAVGTFRYRVETTIADGTAEGASFCFNGVVTKLHSLRASEAVPDVVDNIGSDDDGDGMPDGNPIRVKVETGGSSGEAAFNADTDPVGVRRRRRPTHLPRWLRRRVWLEID</sequence>
<protein>
    <submittedName>
        <fullName evidence="1">Uncharacterized protein</fullName>
    </submittedName>
</protein>
<reference evidence="1" key="1">
    <citation type="submission" date="2018-11" db="EMBL/GenBank/DDBJ databases">
        <authorList>
            <consortium name="Genoscope - CEA"/>
            <person name="William W."/>
        </authorList>
    </citation>
    <scope>NUCLEOTIDE SEQUENCE</scope>
</reference>
<dbReference type="AlphaFoldDB" id="A0A3P6GRK8"/>
<name>A0A3P6GRK8_BRAOL</name>
<gene>
    <name evidence="1" type="ORF">BOLC6T37594H</name>
</gene>